<dbReference type="EMBL" id="GBRH01235844">
    <property type="protein sequence ID" value="JAD62051.1"/>
    <property type="molecule type" value="Transcribed_RNA"/>
</dbReference>
<reference evidence="1" key="2">
    <citation type="journal article" date="2015" name="Data Brief">
        <title>Shoot transcriptome of the giant reed, Arundo donax.</title>
        <authorList>
            <person name="Barrero R.A."/>
            <person name="Guerrero F.D."/>
            <person name="Moolhuijzen P."/>
            <person name="Goolsby J.A."/>
            <person name="Tidwell J."/>
            <person name="Bellgard S.E."/>
            <person name="Bellgard M.I."/>
        </authorList>
    </citation>
    <scope>NUCLEOTIDE SEQUENCE</scope>
    <source>
        <tissue evidence="1">Shoot tissue taken approximately 20 cm above the soil surface</tissue>
    </source>
</reference>
<accession>A0A0A9BFE6</accession>
<proteinExistence type="predicted"/>
<protein>
    <submittedName>
        <fullName evidence="1">Uncharacterized protein</fullName>
    </submittedName>
</protein>
<dbReference type="AlphaFoldDB" id="A0A0A9BFE6"/>
<evidence type="ECO:0000313" key="1">
    <source>
        <dbReference type="EMBL" id="JAD62051.1"/>
    </source>
</evidence>
<name>A0A0A9BFE6_ARUDO</name>
<organism evidence="1">
    <name type="scientific">Arundo donax</name>
    <name type="common">Giant reed</name>
    <name type="synonym">Donax arundinaceus</name>
    <dbReference type="NCBI Taxonomy" id="35708"/>
    <lineage>
        <taxon>Eukaryota</taxon>
        <taxon>Viridiplantae</taxon>
        <taxon>Streptophyta</taxon>
        <taxon>Embryophyta</taxon>
        <taxon>Tracheophyta</taxon>
        <taxon>Spermatophyta</taxon>
        <taxon>Magnoliopsida</taxon>
        <taxon>Liliopsida</taxon>
        <taxon>Poales</taxon>
        <taxon>Poaceae</taxon>
        <taxon>PACMAD clade</taxon>
        <taxon>Arundinoideae</taxon>
        <taxon>Arundineae</taxon>
        <taxon>Arundo</taxon>
    </lineage>
</organism>
<sequence>MVDSEVDALIWKLLFDLLKLRHHHLLI</sequence>
<reference evidence="1" key="1">
    <citation type="submission" date="2014-09" db="EMBL/GenBank/DDBJ databases">
        <authorList>
            <person name="Magalhaes I.L.F."/>
            <person name="Oliveira U."/>
            <person name="Santos F.R."/>
            <person name="Vidigal T.H.D.A."/>
            <person name="Brescovit A.D."/>
            <person name="Santos A.J."/>
        </authorList>
    </citation>
    <scope>NUCLEOTIDE SEQUENCE</scope>
    <source>
        <tissue evidence="1">Shoot tissue taken approximately 20 cm above the soil surface</tissue>
    </source>
</reference>